<feature type="region of interest" description="Disordered" evidence="1">
    <location>
        <begin position="471"/>
        <end position="605"/>
    </location>
</feature>
<feature type="compositionally biased region" description="Basic and acidic residues" evidence="1">
    <location>
        <begin position="134"/>
        <end position="147"/>
    </location>
</feature>
<feature type="compositionally biased region" description="Polar residues" evidence="1">
    <location>
        <begin position="554"/>
        <end position="593"/>
    </location>
</feature>
<feature type="compositionally biased region" description="Low complexity" evidence="1">
    <location>
        <begin position="358"/>
        <end position="370"/>
    </location>
</feature>
<feature type="region of interest" description="Disordered" evidence="1">
    <location>
        <begin position="350"/>
        <end position="383"/>
    </location>
</feature>
<accession>A0AAV9X691</accession>
<dbReference type="AlphaFoldDB" id="A0AAV9X691"/>
<feature type="compositionally biased region" description="Polar residues" evidence="1">
    <location>
        <begin position="115"/>
        <end position="133"/>
    </location>
</feature>
<protein>
    <submittedName>
        <fullName evidence="2">Uncharacterized protein</fullName>
    </submittedName>
</protein>
<gene>
    <name evidence="2" type="ORF">TWF694_011681</name>
</gene>
<feature type="compositionally biased region" description="Polar residues" evidence="1">
    <location>
        <begin position="169"/>
        <end position="185"/>
    </location>
</feature>
<evidence type="ECO:0000256" key="1">
    <source>
        <dbReference type="SAM" id="MobiDB-lite"/>
    </source>
</evidence>
<feature type="compositionally biased region" description="Low complexity" evidence="1">
    <location>
        <begin position="494"/>
        <end position="503"/>
    </location>
</feature>
<reference evidence="2 3" key="1">
    <citation type="submission" date="2019-10" db="EMBL/GenBank/DDBJ databases">
        <authorList>
            <person name="Palmer J.M."/>
        </authorList>
    </citation>
    <scope>NUCLEOTIDE SEQUENCE [LARGE SCALE GENOMIC DNA]</scope>
    <source>
        <strain evidence="2 3">TWF694</strain>
    </source>
</reference>
<evidence type="ECO:0000313" key="2">
    <source>
        <dbReference type="EMBL" id="KAK6537496.1"/>
    </source>
</evidence>
<keyword evidence="3" id="KW-1185">Reference proteome</keyword>
<feature type="region of interest" description="Disordered" evidence="1">
    <location>
        <begin position="306"/>
        <end position="326"/>
    </location>
</feature>
<feature type="region of interest" description="Disordered" evidence="1">
    <location>
        <begin position="113"/>
        <end position="205"/>
    </location>
</feature>
<feature type="compositionally biased region" description="Low complexity" evidence="1">
    <location>
        <begin position="10"/>
        <end position="20"/>
    </location>
</feature>
<feature type="region of interest" description="Disordered" evidence="1">
    <location>
        <begin position="248"/>
        <end position="294"/>
    </location>
</feature>
<feature type="compositionally biased region" description="Polar residues" evidence="1">
    <location>
        <begin position="274"/>
        <end position="286"/>
    </location>
</feature>
<feature type="compositionally biased region" description="Basic residues" evidence="1">
    <location>
        <begin position="256"/>
        <end position="268"/>
    </location>
</feature>
<feature type="compositionally biased region" description="Low complexity" evidence="1">
    <location>
        <begin position="415"/>
        <end position="426"/>
    </location>
</feature>
<dbReference type="Proteomes" id="UP001365542">
    <property type="component" value="Unassembled WGS sequence"/>
</dbReference>
<name>A0AAV9X691_9PEZI</name>
<feature type="region of interest" description="Disordered" evidence="1">
    <location>
        <begin position="407"/>
        <end position="441"/>
    </location>
</feature>
<dbReference type="EMBL" id="JAVHJO010000009">
    <property type="protein sequence ID" value="KAK6537496.1"/>
    <property type="molecule type" value="Genomic_DNA"/>
</dbReference>
<comment type="caution">
    <text evidence="2">The sequence shown here is derived from an EMBL/GenBank/DDBJ whole genome shotgun (WGS) entry which is preliminary data.</text>
</comment>
<sequence length="668" mass="72414">MSLDTRDRPSPAMSPISPSSRVESAMSSPVDPTSARMRILVAPYYSPYVVSVDKAQTWERLILMLQRLFGPTFCSLDIPPTITLYKTNEPITSNNWEHIVCADCCIVVHTKSEESGSSGQNASPRPATSGSTTLRERIAPKSRDGPKNDISGPNTGSPRETKPRLINRHANSGFATPTLFDSRNFTPGVAGQSEKEKPNKRKRRGTLWNTVLNVIGIVTPASNSNAPAVSVPQEPCTTGPVTHISALERTTSSRKLSQRRRAKGKRNSRVLMQAPNTASGRPTSISRPPLKPKFTAGNIMRMASLRQSKKRRSIPPPAQNVRRHIAKSGSDCSTCFGDDKNRDSVVVANRLAEEPKNSTGTTTTPASTGSQPLPRPRNLNPSVIDDRAEKMDSIAIFSSPIIEEFSLQPKKKARPPSSAAATKTSSIYYESSAPPVPRRTSIEQTGFNAQYKLLDEKTVRNVVYKAVAARKAEEAQQLDESPRSARSSHRSEASSRSQRSSQSNQTTYSERMLRSSVITPKRSKSMVNSAATSPNLNGLRRSGTVTPAPHSRAGSAQATIDSYYNPKHSSTGSRAGTVRSSGSNGFVRQSTPFDNKPLPRLPDEASSQSNVEFASQAVSTSGNGGTMVMPPIATFEDLMSKTSSIITETAEINSIKQVTMVAGHPELR</sequence>
<feature type="compositionally biased region" description="Polar residues" evidence="1">
    <location>
        <begin position="525"/>
        <end position="536"/>
    </location>
</feature>
<evidence type="ECO:0000313" key="3">
    <source>
        <dbReference type="Proteomes" id="UP001365542"/>
    </source>
</evidence>
<feature type="region of interest" description="Disordered" evidence="1">
    <location>
        <begin position="1"/>
        <end position="29"/>
    </location>
</feature>
<proteinExistence type="predicted"/>
<organism evidence="2 3">
    <name type="scientific">Orbilia ellipsospora</name>
    <dbReference type="NCBI Taxonomy" id="2528407"/>
    <lineage>
        <taxon>Eukaryota</taxon>
        <taxon>Fungi</taxon>
        <taxon>Dikarya</taxon>
        <taxon>Ascomycota</taxon>
        <taxon>Pezizomycotina</taxon>
        <taxon>Orbiliomycetes</taxon>
        <taxon>Orbiliales</taxon>
        <taxon>Orbiliaceae</taxon>
        <taxon>Orbilia</taxon>
    </lineage>
</organism>